<organism evidence="1 2">
    <name type="scientific">Bradyrhizobium vignae</name>
    <dbReference type="NCBI Taxonomy" id="1549949"/>
    <lineage>
        <taxon>Bacteria</taxon>
        <taxon>Pseudomonadati</taxon>
        <taxon>Pseudomonadota</taxon>
        <taxon>Alphaproteobacteria</taxon>
        <taxon>Hyphomicrobiales</taxon>
        <taxon>Nitrobacteraceae</taxon>
        <taxon>Bradyrhizobium</taxon>
    </lineage>
</organism>
<evidence type="ECO:0000313" key="1">
    <source>
        <dbReference type="EMBL" id="SPP95738.1"/>
    </source>
</evidence>
<dbReference type="KEGG" id="bvz:BRAD3257_4763"/>
<dbReference type="AlphaFoldDB" id="A0A2U3Q2Z8"/>
<proteinExistence type="predicted"/>
<dbReference type="EMBL" id="LS398110">
    <property type="protein sequence ID" value="SPP95738.1"/>
    <property type="molecule type" value="Genomic_DNA"/>
</dbReference>
<name>A0A2U3Q2Z8_9BRAD</name>
<reference evidence="1 2" key="1">
    <citation type="submission" date="2018-03" db="EMBL/GenBank/DDBJ databases">
        <authorList>
            <person name="Gully D."/>
        </authorList>
    </citation>
    <scope>NUCLEOTIDE SEQUENCE [LARGE SCALE GENOMIC DNA]</scope>
    <source>
        <strain evidence="1">ORS3257</strain>
    </source>
</reference>
<sequence length="47" mass="5646">MNLFCKRMKDELGYEHAFGWPIYSRERGGRVMYHMIHATDRGEGRRS</sequence>
<gene>
    <name evidence="1" type="ORF">BRAD3257_4763</name>
</gene>
<evidence type="ECO:0000313" key="2">
    <source>
        <dbReference type="Proteomes" id="UP000246085"/>
    </source>
</evidence>
<accession>A0A2U3Q2Z8</accession>
<dbReference type="Proteomes" id="UP000246085">
    <property type="component" value="Chromosome BRAD3257"/>
</dbReference>
<protein>
    <submittedName>
        <fullName evidence="1">Uncharacterized protein</fullName>
    </submittedName>
</protein>